<dbReference type="EMBL" id="AAYI02000004">
    <property type="protein sequence ID" value="EDN81308.1"/>
    <property type="molecule type" value="Genomic_DNA"/>
</dbReference>
<evidence type="ECO:0000313" key="2">
    <source>
        <dbReference type="EMBL" id="EDN81308.1"/>
    </source>
</evidence>
<gene>
    <name evidence="2" type="ORF">ACTODO_01779</name>
</gene>
<protein>
    <submittedName>
        <fullName evidence="2">Uncharacterized protein</fullName>
    </submittedName>
</protein>
<sequence length="68" mass="8068">MRRRPQHGHTEQPDEHAYESHNAHRRCRHVSLKDFHGCSSRPTPTLLAFFRLHFTCSPRWRPNSHAGQ</sequence>
<accession>A7BDN5</accession>
<dbReference type="Proteomes" id="UP000003553">
    <property type="component" value="Unassembled WGS sequence"/>
</dbReference>
<name>A7BDN5_9ACTO</name>
<evidence type="ECO:0000313" key="3">
    <source>
        <dbReference type="Proteomes" id="UP000003553"/>
    </source>
</evidence>
<reference evidence="2" key="1">
    <citation type="submission" date="2007-04" db="EMBL/GenBank/DDBJ databases">
        <authorList>
            <person name="Fulton L."/>
            <person name="Clifton S."/>
            <person name="Fulton B."/>
            <person name="Xu J."/>
            <person name="Minx P."/>
            <person name="Pepin K.H."/>
            <person name="Johnson M."/>
            <person name="Thiruvilangam P."/>
            <person name="Bhonagiri V."/>
            <person name="Nash W.E."/>
            <person name="Mardis E.R."/>
            <person name="Wilson R.K."/>
        </authorList>
    </citation>
    <scope>NUCLEOTIDE SEQUENCE [LARGE SCALE GENOMIC DNA]</scope>
    <source>
        <strain evidence="2">ATCC 17982</strain>
    </source>
</reference>
<evidence type="ECO:0000256" key="1">
    <source>
        <dbReference type="SAM" id="MobiDB-lite"/>
    </source>
</evidence>
<feature type="compositionally biased region" description="Basic and acidic residues" evidence="1">
    <location>
        <begin position="8"/>
        <end position="22"/>
    </location>
</feature>
<comment type="caution">
    <text evidence="2">The sequence shown here is derived from an EMBL/GenBank/DDBJ whole genome shotgun (WGS) entry which is preliminary data.</text>
</comment>
<dbReference type="HOGENOM" id="CLU_2784598_0_0_11"/>
<keyword evidence="3" id="KW-1185">Reference proteome</keyword>
<proteinExistence type="predicted"/>
<feature type="region of interest" description="Disordered" evidence="1">
    <location>
        <begin position="1"/>
        <end position="23"/>
    </location>
</feature>
<reference evidence="2" key="2">
    <citation type="submission" date="2015-05" db="EMBL/GenBank/DDBJ databases">
        <title>Draft genome sequence of Actinomyces odontolyticus (ATCC 17982).</title>
        <authorList>
            <person name="Sudarsanam P."/>
            <person name="Ley R."/>
            <person name="Guruge J."/>
            <person name="Turnbaugh P.J."/>
            <person name="Mahowald M."/>
            <person name="Liep D."/>
            <person name="Gordon J."/>
        </authorList>
    </citation>
    <scope>NUCLEOTIDE SEQUENCE</scope>
    <source>
        <strain evidence="2">ATCC 17982</strain>
    </source>
</reference>
<dbReference type="AlphaFoldDB" id="A7BDN5"/>
<organism evidence="2 3">
    <name type="scientific">Schaalia dentiphila ATCC 17982</name>
    <dbReference type="NCBI Taxonomy" id="411466"/>
    <lineage>
        <taxon>Bacteria</taxon>
        <taxon>Bacillati</taxon>
        <taxon>Actinomycetota</taxon>
        <taxon>Actinomycetes</taxon>
        <taxon>Actinomycetales</taxon>
        <taxon>Actinomycetaceae</taxon>
        <taxon>Schaalia</taxon>
        <taxon>Schaalia dentiphila</taxon>
    </lineage>
</organism>